<dbReference type="WBParaSite" id="scf7180000422168.g8479">
    <property type="protein sequence ID" value="scf7180000422168.g8479"/>
    <property type="gene ID" value="scf7180000422168.g8479"/>
</dbReference>
<reference evidence="3" key="1">
    <citation type="submission" date="2022-11" db="UniProtKB">
        <authorList>
            <consortium name="WormBaseParasite"/>
        </authorList>
    </citation>
    <scope>IDENTIFICATION</scope>
</reference>
<name>A0A915P2K0_9BILA</name>
<feature type="domain" description="RAVE complex protein Rav1 C-terminal" evidence="1">
    <location>
        <begin position="807"/>
        <end position="934"/>
    </location>
</feature>
<dbReference type="SMART" id="SM00320">
    <property type="entry name" value="WD40"/>
    <property type="match status" value="3"/>
</dbReference>
<organism evidence="2 3">
    <name type="scientific">Meloidogyne floridensis</name>
    <dbReference type="NCBI Taxonomy" id="298350"/>
    <lineage>
        <taxon>Eukaryota</taxon>
        <taxon>Metazoa</taxon>
        <taxon>Ecdysozoa</taxon>
        <taxon>Nematoda</taxon>
        <taxon>Chromadorea</taxon>
        <taxon>Rhabditida</taxon>
        <taxon>Tylenchina</taxon>
        <taxon>Tylenchomorpha</taxon>
        <taxon>Tylenchoidea</taxon>
        <taxon>Meloidogynidae</taxon>
        <taxon>Meloidogyninae</taxon>
        <taxon>Meloidogyne</taxon>
    </lineage>
</organism>
<proteinExistence type="predicted"/>
<dbReference type="Pfam" id="PF12234">
    <property type="entry name" value="Rav1p_C"/>
    <property type="match status" value="1"/>
</dbReference>
<dbReference type="InterPro" id="IPR022033">
    <property type="entry name" value="Rav1p_C"/>
</dbReference>
<dbReference type="GO" id="GO:0043291">
    <property type="term" value="C:RAVE complex"/>
    <property type="evidence" value="ECO:0007669"/>
    <property type="project" value="TreeGrafter"/>
</dbReference>
<dbReference type="InterPro" id="IPR036322">
    <property type="entry name" value="WD40_repeat_dom_sf"/>
</dbReference>
<dbReference type="InterPro" id="IPR052208">
    <property type="entry name" value="DmX-like/RAVE_component"/>
</dbReference>
<sequence length="1674" mass="191045">MENSNINQITIGTLNRINNPYSVGSIEGLNFIACAIGSHLHILTERFEKIHVIHCDNINNCEITAVSCCSESGKIAICFNKEIKIFEPVQSGQKIFPYTWTEAQNWSMEDKIGGVHWVLEGFRLLLFVGTELILYQDKIISCSVAMNKPAQTNGIKFTLNSDEEIKWEVIWRIKLANKIKHVRFSNDGTLFATCGSHDPFVKIWYQLKDSFSFIYLQHPSSVCGFEWRHSGGFLMPRKLVHNALITWCEDNTARIWKEVQNGDAGLQYNFINVIQHAIVQQNGHPSVIKPKHNPHRVSLQMRKAKARLIQKFTHHHRVSENKNDDVKRKRHSRLSFSVHWLNNKEYDFEMGTQKVLAENLAENESRDLSPCQIVSLHSSSSSAGFAADFLTPHPGSLSHPLTSPNLIKTSQQAAELNDPMSTDSIDHKLEGLLRHWVKSCDILFAIHPMDGSLLTWTLEWLDDHWKQPTVSFASRIPEAFPLSDAVSLLSPMNTLRPSLHILFEYSHKRKSDIEEQTFLARNKYLAKNNEIYLLTNHRIGTLNLWRIQIENTPNETVIQHQNIPIAASVTNVRKLSSVRRYSFGRQSSVVKRQTIDYDFDPDVQQRRNSISARSSFNNNVMEQNQIDSIPSLPLYALLLADEVSENATNSQQSQLVTRSSFDKKEETNVYDSLFARSITEEENFKFDEDDFDDQSDDERKNSVCRSRKFSIGSLNEASFLVLTNPGSPPAAKFTANHARYLTDILTHTHLHGLSNTDQMHLLAVADTISHFSSSAVDRLAHANVMFEQESSANDKNEQTTFAYTTGMETVDECGLRFLMAKKQYEYLLRCLPLKQRKQLKTNGISSAYVIWAFHSDTEAELLSSIPCVQRQQENWDEMRSYGVAWWLRNVASLRTCIERVAKNIFQKDQNPLDAALFYLAMRKKNVLTQLFKHAAAFFLLAGSIKDALQIILARIHDLQLAIVILRLYEVEAEAQFELLSELLCKEVLGCEVEHFRQLTKNYENPFERSMSLWIMNEYVFSVETFLEEANDPKRIKDREIKMERTNSDDTLIRQKLTRAGIAMTTTEHFLTWTRRIGSRLSDSEKRLYLRTANAHLDSGCPLLSLDVLTSLPKQFGQEAELEVILPDVSKPSLDEQIDWSMPVSSKLNQEEPFTSIKPEISGNSLTKDLISKHELSTLDCSSELQDLKLFSTLSIMTDELTTLANGDYEIPGGQLRLKLYCWLERECEVLKNICYSQVDDFEDEVNEDGENSQCSSNIINDEEPTSSIIRGTDEELPPLHEALEQDRIELKERKSKALKRRLWLKRHQKILHSLAAYCALHGSRNIRLIAVEMELLLLLMEAQRDKEVSDIRTFPLLAASLSPSVNSPISPLRFMSEQCASLLSAINQFDKVPQIDADVSKVMKLFSLCQGLSFCVYQSLSNIELFNQFRLSPQTFSGPLTQPIRRTSVSVTATDELDVRSQPQHWPGVDSLIKLLNRESLLDNTPPNLRLLLVEFFSTIFLSTFLYAFTFYDSRLLYRLAAHPIGNQMFGEIFGGGGEHKLKSAIPVRPPPPRIGERTESNSQLQQQNSNQVEEIALMRAKLHAKVFAPSSKAIINQKLPSKTHQGGASEQIIQCWITPRKHILQYFTDKVLNSQIGTVADAIFDDYDSDQESNEEKEVDETTTDYFKFQSDL</sequence>
<protein>
    <submittedName>
        <fullName evidence="3">RAVE complex protein Rav1 C-terminal domain-containing protein</fullName>
    </submittedName>
</protein>
<evidence type="ECO:0000313" key="3">
    <source>
        <dbReference type="WBParaSite" id="scf7180000422168.g8479"/>
    </source>
</evidence>
<dbReference type="PANTHER" id="PTHR13950:SF9">
    <property type="entry name" value="RABCONNECTIN-3A"/>
    <property type="match status" value="1"/>
</dbReference>
<evidence type="ECO:0000259" key="1">
    <source>
        <dbReference type="Pfam" id="PF12234"/>
    </source>
</evidence>
<keyword evidence="2" id="KW-1185">Reference proteome</keyword>
<dbReference type="PANTHER" id="PTHR13950">
    <property type="entry name" value="RABCONNECTIN-RELATED"/>
    <property type="match status" value="1"/>
</dbReference>
<dbReference type="InterPro" id="IPR001680">
    <property type="entry name" value="WD40_rpt"/>
</dbReference>
<dbReference type="SUPFAM" id="SSF50978">
    <property type="entry name" value="WD40 repeat-like"/>
    <property type="match status" value="1"/>
</dbReference>
<evidence type="ECO:0000313" key="2">
    <source>
        <dbReference type="Proteomes" id="UP000887560"/>
    </source>
</evidence>
<dbReference type="Proteomes" id="UP000887560">
    <property type="component" value="Unplaced"/>
</dbReference>
<dbReference type="InterPro" id="IPR015943">
    <property type="entry name" value="WD40/YVTN_repeat-like_dom_sf"/>
</dbReference>
<dbReference type="GO" id="GO:0007035">
    <property type="term" value="P:vacuolar acidification"/>
    <property type="evidence" value="ECO:0007669"/>
    <property type="project" value="TreeGrafter"/>
</dbReference>
<dbReference type="Gene3D" id="2.130.10.10">
    <property type="entry name" value="YVTN repeat-like/Quinoprotein amine dehydrogenase"/>
    <property type="match status" value="1"/>
</dbReference>
<accession>A0A915P2K0</accession>